<evidence type="ECO:0000256" key="4">
    <source>
        <dbReference type="ARBA" id="ARBA00023136"/>
    </source>
</evidence>
<dbReference type="InterPro" id="IPR018000">
    <property type="entry name" value="Neurotransmitter_ion_chnl_CS"/>
</dbReference>
<feature type="domain" description="Neurotransmitter-gated ion-channel transmembrane" evidence="7">
    <location>
        <begin position="335"/>
        <end position="420"/>
    </location>
</feature>
<dbReference type="GO" id="GO:0005230">
    <property type="term" value="F:extracellular ligand-gated monoatomic ion channel activity"/>
    <property type="evidence" value="ECO:0007669"/>
    <property type="project" value="InterPro"/>
</dbReference>
<keyword evidence="10" id="KW-1185">Reference proteome</keyword>
<evidence type="ECO:0000313" key="9">
    <source>
        <dbReference type="EnsemblMetazoa" id="CapteP221696"/>
    </source>
</evidence>
<name>R7T8U6_CAPTE</name>
<organism evidence="8">
    <name type="scientific">Capitella teleta</name>
    <name type="common">Polychaete worm</name>
    <dbReference type="NCBI Taxonomy" id="283909"/>
    <lineage>
        <taxon>Eukaryota</taxon>
        <taxon>Metazoa</taxon>
        <taxon>Spiralia</taxon>
        <taxon>Lophotrochozoa</taxon>
        <taxon>Annelida</taxon>
        <taxon>Polychaeta</taxon>
        <taxon>Sedentaria</taxon>
        <taxon>Scolecida</taxon>
        <taxon>Capitellidae</taxon>
        <taxon>Capitella</taxon>
    </lineage>
</organism>
<reference evidence="10" key="1">
    <citation type="submission" date="2012-12" db="EMBL/GenBank/DDBJ databases">
        <authorList>
            <person name="Hellsten U."/>
            <person name="Grimwood J."/>
            <person name="Chapman J.A."/>
            <person name="Shapiro H."/>
            <person name="Aerts A."/>
            <person name="Otillar R.P."/>
            <person name="Terry A.Y."/>
            <person name="Boore J.L."/>
            <person name="Simakov O."/>
            <person name="Marletaz F."/>
            <person name="Cho S.-J."/>
            <person name="Edsinger-Gonzales E."/>
            <person name="Havlak P."/>
            <person name="Kuo D.-H."/>
            <person name="Larsson T."/>
            <person name="Lv J."/>
            <person name="Arendt D."/>
            <person name="Savage R."/>
            <person name="Osoegawa K."/>
            <person name="de Jong P."/>
            <person name="Lindberg D.R."/>
            <person name="Seaver E.C."/>
            <person name="Weisblat D.A."/>
            <person name="Putnam N.H."/>
            <person name="Grigoriev I.V."/>
            <person name="Rokhsar D.S."/>
        </authorList>
    </citation>
    <scope>NUCLEOTIDE SEQUENCE</scope>
    <source>
        <strain evidence="10">I ESC-2004</strain>
    </source>
</reference>
<feature type="transmembrane region" description="Helical" evidence="5">
    <location>
        <begin position="507"/>
        <end position="530"/>
    </location>
</feature>
<dbReference type="AlphaFoldDB" id="R7T8U6"/>
<evidence type="ECO:0000256" key="3">
    <source>
        <dbReference type="ARBA" id="ARBA00022989"/>
    </source>
</evidence>
<keyword evidence="3 5" id="KW-1133">Transmembrane helix</keyword>
<dbReference type="SUPFAM" id="SSF63712">
    <property type="entry name" value="Nicotinic receptor ligand binding domain-like"/>
    <property type="match status" value="1"/>
</dbReference>
<evidence type="ECO:0000313" key="10">
    <source>
        <dbReference type="Proteomes" id="UP000014760"/>
    </source>
</evidence>
<dbReference type="Gene3D" id="2.70.170.10">
    <property type="entry name" value="Neurotransmitter-gated ion-channel ligand-binding domain"/>
    <property type="match status" value="1"/>
</dbReference>
<dbReference type="InterPro" id="IPR036719">
    <property type="entry name" value="Neuro-gated_channel_TM_sf"/>
</dbReference>
<dbReference type="InterPro" id="IPR006029">
    <property type="entry name" value="Neurotrans-gated_channel_TM"/>
</dbReference>
<dbReference type="PROSITE" id="PS00236">
    <property type="entry name" value="NEUROTR_ION_CHANNEL"/>
    <property type="match status" value="1"/>
</dbReference>
<dbReference type="InterPro" id="IPR006201">
    <property type="entry name" value="Neur_channel"/>
</dbReference>
<evidence type="ECO:0000256" key="1">
    <source>
        <dbReference type="ARBA" id="ARBA00004141"/>
    </source>
</evidence>
<evidence type="ECO:0000259" key="7">
    <source>
        <dbReference type="Pfam" id="PF02932"/>
    </source>
</evidence>
<dbReference type="STRING" id="283909.R7T8U6"/>
<dbReference type="GO" id="GO:0016020">
    <property type="term" value="C:membrane"/>
    <property type="evidence" value="ECO:0007669"/>
    <property type="project" value="UniProtKB-SubCell"/>
</dbReference>
<feature type="transmembrane region" description="Helical" evidence="5">
    <location>
        <begin position="330"/>
        <end position="348"/>
    </location>
</feature>
<evidence type="ECO:0000259" key="6">
    <source>
        <dbReference type="Pfam" id="PF02931"/>
    </source>
</evidence>
<dbReference type="InterPro" id="IPR038050">
    <property type="entry name" value="Neuro_actylchol_rec"/>
</dbReference>
<dbReference type="CDD" id="cd18997">
    <property type="entry name" value="LGIC_ECD_nAChR"/>
    <property type="match status" value="1"/>
</dbReference>
<sequence>MLVKRRERGLSAAPGCLYGESIDSPSACEAALPGLLPDSASDYEDALGPVGCDRIRGVLLCRYWWKCMLANVLLIARLKVLAGYYKSVDDVRCIAQEKHVHKICIRPQHQCPPSRRAAEQRLFDTLTRNYDTSSRPVQMASSPVNVRVSIALHHILDLAEKNQTLITKLWIHEEWQDELLQWNPGRYDGLENIVLPSQVLWLPDIYLFNNADKGHLGLVSVEDSRVHVTSEGIVQWTLPLITHTSCAVDVTYFPFDSQKCFIRLGSWIYEESQVNLTLGSEGMDLSTFSENSELDLLKVEVRREVLESEVMQGAYPQILVSMAVRRRPLYYAYTVIAPTVVLCIMAMFSFMLPCDNGDKVGIGLTVFLSLYVLQLAIAENIPESDSLPLIGVFLTLVMTLNALSLVFATLVINIKKKGDRYRCPPVPRCMLTVCKSFLAKLTFTPFFNFYQFYGHCEEEVIDLGEEKGRGKKNRRSRIKERVCDAQQFQRDIRYEWCFVAEVLDKTLFIIFVAALIAITAGPLIIVPWLVAQQPV</sequence>
<feature type="transmembrane region" description="Helical" evidence="5">
    <location>
        <begin position="360"/>
        <end position="377"/>
    </location>
</feature>
<dbReference type="OMA" id="WFFVAEV"/>
<dbReference type="EMBL" id="AMQN01015667">
    <property type="status" value="NOT_ANNOTATED_CDS"/>
    <property type="molecule type" value="Genomic_DNA"/>
</dbReference>
<evidence type="ECO:0000256" key="5">
    <source>
        <dbReference type="RuleBase" id="RU000687"/>
    </source>
</evidence>
<dbReference type="Pfam" id="PF02931">
    <property type="entry name" value="Neur_chan_LBD"/>
    <property type="match status" value="1"/>
</dbReference>
<dbReference type="GO" id="GO:0004888">
    <property type="term" value="F:transmembrane signaling receptor activity"/>
    <property type="evidence" value="ECO:0007669"/>
    <property type="project" value="InterPro"/>
</dbReference>
<dbReference type="Proteomes" id="UP000014760">
    <property type="component" value="Unassembled WGS sequence"/>
</dbReference>
<keyword evidence="5" id="KW-0407">Ion channel</keyword>
<reference evidence="9" key="3">
    <citation type="submission" date="2015-06" db="UniProtKB">
        <authorList>
            <consortium name="EnsemblMetazoa"/>
        </authorList>
    </citation>
    <scope>IDENTIFICATION</scope>
</reference>
<dbReference type="SUPFAM" id="SSF90112">
    <property type="entry name" value="Neurotransmitter-gated ion-channel transmembrane pore"/>
    <property type="match status" value="1"/>
</dbReference>
<dbReference type="Pfam" id="PF02932">
    <property type="entry name" value="Neur_chan_memb"/>
    <property type="match status" value="1"/>
</dbReference>
<evidence type="ECO:0000313" key="8">
    <source>
        <dbReference type="EMBL" id="ELT87820.1"/>
    </source>
</evidence>
<gene>
    <name evidence="8" type="ORF">CAPTEDRAFT_221696</name>
</gene>
<accession>R7T8U6</accession>
<dbReference type="EnsemblMetazoa" id="CapteT221696">
    <property type="protein sequence ID" value="CapteP221696"/>
    <property type="gene ID" value="CapteG221696"/>
</dbReference>
<dbReference type="PANTHER" id="PTHR18945">
    <property type="entry name" value="NEUROTRANSMITTER GATED ION CHANNEL"/>
    <property type="match status" value="1"/>
</dbReference>
<dbReference type="EMBL" id="KB312129">
    <property type="protein sequence ID" value="ELT87820.1"/>
    <property type="molecule type" value="Genomic_DNA"/>
</dbReference>
<dbReference type="PRINTS" id="PR00252">
    <property type="entry name" value="NRIONCHANNEL"/>
</dbReference>
<feature type="transmembrane region" description="Helical" evidence="5">
    <location>
        <begin position="389"/>
        <end position="412"/>
    </location>
</feature>
<evidence type="ECO:0008006" key="11">
    <source>
        <dbReference type="Google" id="ProtNLM"/>
    </source>
</evidence>
<comment type="subcellular location">
    <subcellularLocation>
        <location evidence="1">Membrane</location>
        <topology evidence="1">Multi-pass membrane protein</topology>
    </subcellularLocation>
</comment>
<dbReference type="InterPro" id="IPR006202">
    <property type="entry name" value="Neur_chan_lig-bd"/>
</dbReference>
<dbReference type="InterPro" id="IPR036734">
    <property type="entry name" value="Neur_chan_lig-bd_sf"/>
</dbReference>
<keyword evidence="5" id="KW-0813">Transport</keyword>
<dbReference type="OrthoDB" id="5975154at2759"/>
<dbReference type="FunFam" id="2.70.170.10:FF:000030">
    <property type="entry name" value="AcetylCholine Receptor"/>
    <property type="match status" value="1"/>
</dbReference>
<proteinExistence type="inferred from homology"/>
<protein>
    <recommendedName>
        <fullName evidence="11">Neurotransmitter-gated ion-channel ligand-binding domain-containing protein</fullName>
    </recommendedName>
</protein>
<comment type="similarity">
    <text evidence="5">Belongs to the ligand-gated ion channel (TC 1.A.9) family.</text>
</comment>
<dbReference type="Gene3D" id="1.20.58.390">
    <property type="entry name" value="Neurotransmitter-gated ion-channel transmembrane domain"/>
    <property type="match status" value="1"/>
</dbReference>
<keyword evidence="2 5" id="KW-0812">Transmembrane</keyword>
<dbReference type="HOGENOM" id="CLU_018074_0_4_1"/>
<keyword evidence="4 5" id="KW-0472">Membrane</keyword>
<evidence type="ECO:0000256" key="2">
    <source>
        <dbReference type="ARBA" id="ARBA00022692"/>
    </source>
</evidence>
<dbReference type="CDD" id="cd19051">
    <property type="entry name" value="LGIC_TM_cation"/>
    <property type="match status" value="1"/>
</dbReference>
<keyword evidence="5" id="KW-0406">Ion transport</keyword>
<feature type="domain" description="Neurotransmitter-gated ion-channel ligand-binding" evidence="6">
    <location>
        <begin position="119"/>
        <end position="328"/>
    </location>
</feature>
<reference evidence="8 10" key="2">
    <citation type="journal article" date="2013" name="Nature">
        <title>Insights into bilaterian evolution from three spiralian genomes.</title>
        <authorList>
            <person name="Simakov O."/>
            <person name="Marletaz F."/>
            <person name="Cho S.J."/>
            <person name="Edsinger-Gonzales E."/>
            <person name="Havlak P."/>
            <person name="Hellsten U."/>
            <person name="Kuo D.H."/>
            <person name="Larsson T."/>
            <person name="Lv J."/>
            <person name="Arendt D."/>
            <person name="Savage R."/>
            <person name="Osoegawa K."/>
            <person name="de Jong P."/>
            <person name="Grimwood J."/>
            <person name="Chapman J.A."/>
            <person name="Shapiro H."/>
            <person name="Aerts A."/>
            <person name="Otillar R.P."/>
            <person name="Terry A.Y."/>
            <person name="Boore J.L."/>
            <person name="Grigoriev I.V."/>
            <person name="Lindberg D.R."/>
            <person name="Seaver E.C."/>
            <person name="Weisblat D.A."/>
            <person name="Putnam N.H."/>
            <person name="Rokhsar D.S."/>
        </authorList>
    </citation>
    <scope>NUCLEOTIDE SEQUENCE</scope>
    <source>
        <strain evidence="8 10">I ESC-2004</strain>
    </source>
</reference>